<protein>
    <recommendedName>
        <fullName evidence="5">DUF624 domain-containing protein</fullName>
    </recommendedName>
</protein>
<evidence type="ECO:0000313" key="4">
    <source>
        <dbReference type="Proteomes" id="UP000250003"/>
    </source>
</evidence>
<dbReference type="OrthoDB" id="9814991at2"/>
<dbReference type="EMBL" id="CP030280">
    <property type="protein sequence ID" value="AWY99562.1"/>
    <property type="molecule type" value="Genomic_DNA"/>
</dbReference>
<feature type="transmembrane region" description="Helical" evidence="2">
    <location>
        <begin position="174"/>
        <end position="198"/>
    </location>
</feature>
<evidence type="ECO:0000313" key="3">
    <source>
        <dbReference type="EMBL" id="AWY99562.1"/>
    </source>
</evidence>
<feature type="transmembrane region" description="Helical" evidence="2">
    <location>
        <begin position="20"/>
        <end position="45"/>
    </location>
</feature>
<proteinExistence type="predicted"/>
<reference evidence="4" key="1">
    <citation type="submission" date="2018-06" db="EMBL/GenBank/DDBJ databases">
        <title>Description of Blautia argi sp. nov., a new anaerobic isolated from dog feces.</title>
        <authorList>
            <person name="Chang Y.-H."/>
            <person name="Paek J."/>
            <person name="Shin Y."/>
        </authorList>
    </citation>
    <scope>NUCLEOTIDE SEQUENCE [LARGE SCALE GENOMIC DNA]</scope>
    <source>
        <strain evidence="4">KCTC 15426</strain>
    </source>
</reference>
<feature type="transmembrane region" description="Helical" evidence="2">
    <location>
        <begin position="106"/>
        <end position="131"/>
    </location>
</feature>
<feature type="region of interest" description="Disordered" evidence="1">
    <location>
        <begin position="212"/>
        <end position="231"/>
    </location>
</feature>
<name>A0A2Z4UES6_9FIRM</name>
<evidence type="ECO:0008006" key="5">
    <source>
        <dbReference type="Google" id="ProtNLM"/>
    </source>
</evidence>
<accession>A0A2Z4UES6</accession>
<gene>
    <name evidence="3" type="ORF">DQQ01_15685</name>
</gene>
<sequence length="231" mass="25977">MNLLNDNNPVHIFLNKIGDVVIANLLFVFCCIPIITIGPSLTALYHCMLRTIKGNNNGTTKTFFRAFKQNFLQSLLVSLLLTATAFVLFTNIRFLQHSASPMGKPLFYVSLGIAGLFIILALYIFPVIAAFANTTLNLIKNAFIFAFMHFPSTLVIAVVSILPMYMTYQDLKLMPLYACCWFFFGFALTALINSSLLYRMFKPFLEKAEEAEKPTAITTDKTQTQEETHGI</sequence>
<dbReference type="Proteomes" id="UP000250003">
    <property type="component" value="Chromosome"/>
</dbReference>
<dbReference type="RefSeq" id="WP_111920999.1">
    <property type="nucleotide sequence ID" value="NZ_CP030280.1"/>
</dbReference>
<dbReference type="KEGG" id="blau:DQQ01_15685"/>
<dbReference type="Pfam" id="PF04854">
    <property type="entry name" value="DUF624"/>
    <property type="match status" value="1"/>
</dbReference>
<feature type="transmembrane region" description="Helical" evidence="2">
    <location>
        <begin position="143"/>
        <end position="168"/>
    </location>
</feature>
<evidence type="ECO:0000256" key="1">
    <source>
        <dbReference type="SAM" id="MobiDB-lite"/>
    </source>
</evidence>
<dbReference type="InterPro" id="IPR006938">
    <property type="entry name" value="DUF624"/>
</dbReference>
<keyword evidence="2" id="KW-0472">Membrane</keyword>
<keyword evidence="2" id="KW-0812">Transmembrane</keyword>
<dbReference type="AlphaFoldDB" id="A0A2Z4UES6"/>
<feature type="transmembrane region" description="Helical" evidence="2">
    <location>
        <begin position="71"/>
        <end position="94"/>
    </location>
</feature>
<evidence type="ECO:0000256" key="2">
    <source>
        <dbReference type="SAM" id="Phobius"/>
    </source>
</evidence>
<keyword evidence="2" id="KW-1133">Transmembrane helix</keyword>
<keyword evidence="4" id="KW-1185">Reference proteome</keyword>
<organism evidence="3 4">
    <name type="scientific">Blautia argi</name>
    <dbReference type="NCBI Taxonomy" id="1912897"/>
    <lineage>
        <taxon>Bacteria</taxon>
        <taxon>Bacillati</taxon>
        <taxon>Bacillota</taxon>
        <taxon>Clostridia</taxon>
        <taxon>Lachnospirales</taxon>
        <taxon>Lachnospiraceae</taxon>
        <taxon>Blautia</taxon>
    </lineage>
</organism>